<evidence type="ECO:0000256" key="2">
    <source>
        <dbReference type="ARBA" id="ARBA00022692"/>
    </source>
</evidence>
<organism evidence="7 8">
    <name type="scientific">Phialemonium atrogriseum</name>
    <dbReference type="NCBI Taxonomy" id="1093897"/>
    <lineage>
        <taxon>Eukaryota</taxon>
        <taxon>Fungi</taxon>
        <taxon>Dikarya</taxon>
        <taxon>Ascomycota</taxon>
        <taxon>Pezizomycotina</taxon>
        <taxon>Sordariomycetes</taxon>
        <taxon>Sordariomycetidae</taxon>
        <taxon>Cephalothecales</taxon>
        <taxon>Cephalothecaceae</taxon>
        <taxon>Phialemonium</taxon>
    </lineage>
</organism>
<accession>A0AAJ0BY69</accession>
<dbReference type="GO" id="GO:0012505">
    <property type="term" value="C:endomembrane system"/>
    <property type="evidence" value="ECO:0007669"/>
    <property type="project" value="UniProtKB-SubCell"/>
</dbReference>
<feature type="transmembrane region" description="Helical" evidence="5">
    <location>
        <begin position="154"/>
        <end position="176"/>
    </location>
</feature>
<name>A0AAJ0BY69_9PEZI</name>
<sequence length="182" mass="20062">MTEPGPEIVDEEDGTLSCCTVPSLSHLRKPIEVGSHGVRGHEADNAFWIWPFSAPLLFENETSDARDHCANERTFLSYLKFSVYMAVVSVAIVLSFHLRHKASDIELRMAKPLGTVFWVLSVACLCLGIANYTRTINKYGRRAAIVQTGWKTQLIMAVIALVILGTSIALLVVNILDSEADS</sequence>
<keyword evidence="4 5" id="KW-0472">Membrane</keyword>
<dbReference type="RefSeq" id="XP_060282883.1">
    <property type="nucleotide sequence ID" value="XM_060428008.1"/>
</dbReference>
<feature type="domain" description="DUF202" evidence="6">
    <location>
        <begin position="66"/>
        <end position="137"/>
    </location>
</feature>
<evidence type="ECO:0000313" key="8">
    <source>
        <dbReference type="Proteomes" id="UP001244011"/>
    </source>
</evidence>
<evidence type="ECO:0000256" key="3">
    <source>
        <dbReference type="ARBA" id="ARBA00022989"/>
    </source>
</evidence>
<keyword evidence="3 5" id="KW-1133">Transmembrane helix</keyword>
<gene>
    <name evidence="7" type="ORF">QBC33DRAFT_539752</name>
</gene>
<dbReference type="GeneID" id="85311195"/>
<dbReference type="Proteomes" id="UP001244011">
    <property type="component" value="Unassembled WGS sequence"/>
</dbReference>
<dbReference type="AlphaFoldDB" id="A0AAJ0BY69"/>
<reference evidence="7" key="1">
    <citation type="submission" date="2023-06" db="EMBL/GenBank/DDBJ databases">
        <title>Genome-scale phylogeny and comparative genomics of the fungal order Sordariales.</title>
        <authorList>
            <consortium name="Lawrence Berkeley National Laboratory"/>
            <person name="Hensen N."/>
            <person name="Bonometti L."/>
            <person name="Westerberg I."/>
            <person name="Brannstrom I.O."/>
            <person name="Guillou S."/>
            <person name="Cros-Aarteil S."/>
            <person name="Calhoun S."/>
            <person name="Haridas S."/>
            <person name="Kuo A."/>
            <person name="Mondo S."/>
            <person name="Pangilinan J."/>
            <person name="Riley R."/>
            <person name="Labutti K."/>
            <person name="Andreopoulos B."/>
            <person name="Lipzen A."/>
            <person name="Chen C."/>
            <person name="Yanf M."/>
            <person name="Daum C."/>
            <person name="Ng V."/>
            <person name="Clum A."/>
            <person name="Steindorff A."/>
            <person name="Ohm R."/>
            <person name="Martin F."/>
            <person name="Silar P."/>
            <person name="Natvig D."/>
            <person name="Lalanne C."/>
            <person name="Gautier V."/>
            <person name="Ament-Velasquez S.L."/>
            <person name="Kruys A."/>
            <person name="Hutchinson M.I."/>
            <person name="Powell A.J."/>
            <person name="Barry K."/>
            <person name="Miller A.N."/>
            <person name="Grigoriev I.V."/>
            <person name="Debuchy R."/>
            <person name="Gladieux P."/>
            <person name="Thoren M.H."/>
            <person name="Johannesson H."/>
        </authorList>
    </citation>
    <scope>NUCLEOTIDE SEQUENCE</scope>
    <source>
        <strain evidence="7">8032-3</strain>
    </source>
</reference>
<feature type="transmembrane region" description="Helical" evidence="5">
    <location>
        <begin position="75"/>
        <end position="96"/>
    </location>
</feature>
<comment type="subcellular location">
    <subcellularLocation>
        <location evidence="1">Endomembrane system</location>
        <topology evidence="1">Multi-pass membrane protein</topology>
    </subcellularLocation>
</comment>
<evidence type="ECO:0000313" key="7">
    <source>
        <dbReference type="EMBL" id="KAK1766670.1"/>
    </source>
</evidence>
<dbReference type="InterPro" id="IPR003807">
    <property type="entry name" value="DUF202"/>
</dbReference>
<evidence type="ECO:0000256" key="4">
    <source>
        <dbReference type="ARBA" id="ARBA00023136"/>
    </source>
</evidence>
<dbReference type="Pfam" id="PF02656">
    <property type="entry name" value="DUF202"/>
    <property type="match status" value="1"/>
</dbReference>
<keyword evidence="2 5" id="KW-0812">Transmembrane</keyword>
<evidence type="ECO:0000259" key="6">
    <source>
        <dbReference type="Pfam" id="PF02656"/>
    </source>
</evidence>
<evidence type="ECO:0000256" key="1">
    <source>
        <dbReference type="ARBA" id="ARBA00004127"/>
    </source>
</evidence>
<keyword evidence="8" id="KW-1185">Reference proteome</keyword>
<evidence type="ECO:0000256" key="5">
    <source>
        <dbReference type="SAM" id="Phobius"/>
    </source>
</evidence>
<comment type="caution">
    <text evidence="7">The sequence shown here is derived from an EMBL/GenBank/DDBJ whole genome shotgun (WGS) entry which is preliminary data.</text>
</comment>
<feature type="transmembrane region" description="Helical" evidence="5">
    <location>
        <begin position="116"/>
        <end position="133"/>
    </location>
</feature>
<dbReference type="InterPro" id="IPR052053">
    <property type="entry name" value="IM_YidH-like"/>
</dbReference>
<dbReference type="PANTHER" id="PTHR34187:SF3">
    <property type="entry name" value="DUF DOMAIN PROTEIN (AFU_ORTHOLOGUE AFUA_6G11150)"/>
    <property type="match status" value="1"/>
</dbReference>
<protein>
    <recommendedName>
        <fullName evidence="6">DUF202 domain-containing protein</fullName>
    </recommendedName>
</protein>
<dbReference type="PANTHER" id="PTHR34187">
    <property type="entry name" value="FGR18P"/>
    <property type="match status" value="1"/>
</dbReference>
<proteinExistence type="predicted"/>
<dbReference type="EMBL" id="MU839010">
    <property type="protein sequence ID" value="KAK1766670.1"/>
    <property type="molecule type" value="Genomic_DNA"/>
</dbReference>